<organism evidence="2 3">
    <name type="scientific">Meleagris gallopavo</name>
    <name type="common">Wild turkey</name>
    <dbReference type="NCBI Taxonomy" id="9103"/>
    <lineage>
        <taxon>Eukaryota</taxon>
        <taxon>Metazoa</taxon>
        <taxon>Chordata</taxon>
        <taxon>Craniata</taxon>
        <taxon>Vertebrata</taxon>
        <taxon>Euteleostomi</taxon>
        <taxon>Archelosauria</taxon>
        <taxon>Archosauria</taxon>
        <taxon>Dinosauria</taxon>
        <taxon>Saurischia</taxon>
        <taxon>Theropoda</taxon>
        <taxon>Coelurosauria</taxon>
        <taxon>Aves</taxon>
        <taxon>Neognathae</taxon>
        <taxon>Galloanserae</taxon>
        <taxon>Galliformes</taxon>
        <taxon>Phasianidae</taxon>
        <taxon>Meleagridinae</taxon>
        <taxon>Meleagris</taxon>
    </lineage>
</organism>
<reference evidence="2" key="3">
    <citation type="submission" date="2025-09" db="UniProtKB">
        <authorList>
            <consortium name="Ensembl"/>
        </authorList>
    </citation>
    <scope>IDENTIFICATION</scope>
</reference>
<protein>
    <submittedName>
        <fullName evidence="2">Uncharacterized protein</fullName>
    </submittedName>
</protein>
<dbReference type="Proteomes" id="UP000001645">
    <property type="component" value="Chromosome 14"/>
</dbReference>
<proteinExistence type="predicted"/>
<reference evidence="2" key="2">
    <citation type="submission" date="2025-08" db="UniProtKB">
        <authorList>
            <consortium name="Ensembl"/>
        </authorList>
    </citation>
    <scope>IDENTIFICATION</scope>
</reference>
<evidence type="ECO:0000313" key="2">
    <source>
        <dbReference type="Ensembl" id="ENSMGAP00000022290.1"/>
    </source>
</evidence>
<keyword evidence="3" id="KW-1185">Reference proteome</keyword>
<dbReference type="AlphaFoldDB" id="A0A803XRZ4"/>
<evidence type="ECO:0000256" key="1">
    <source>
        <dbReference type="SAM" id="MobiDB-lite"/>
    </source>
</evidence>
<name>A0A803XRZ4_MELGA</name>
<sequence length="104" mass="11396">IESYQQAATKKCNSLLLASVTRGPLTPERSRTGCELQPLSRDGGTEPPPLPHLLQRKGNKSCHTPSLSFWCGLPAPFSCCRSYEQESCQEPLTLTAHTSPPVHH</sequence>
<dbReference type="Ensembl" id="ENSMGAT00000037085.1">
    <property type="protein sequence ID" value="ENSMGAP00000022290.1"/>
    <property type="gene ID" value="ENSMGAG00000020785.1"/>
</dbReference>
<feature type="region of interest" description="Disordered" evidence="1">
    <location>
        <begin position="23"/>
        <end position="52"/>
    </location>
</feature>
<evidence type="ECO:0000313" key="3">
    <source>
        <dbReference type="Proteomes" id="UP000001645"/>
    </source>
</evidence>
<reference evidence="2 3" key="1">
    <citation type="journal article" date="2010" name="PLoS Biol.">
        <title>Multi-platform next-generation sequencing of the domestic turkey (Meleagris gallopavo): genome assembly and analysis.</title>
        <authorList>
            <person name="Dalloul R.A."/>
            <person name="Long J.A."/>
            <person name="Zimin A.V."/>
            <person name="Aslam L."/>
            <person name="Beal K."/>
            <person name="Blomberg L.A."/>
            <person name="Bouffard P."/>
            <person name="Burt D.W."/>
            <person name="Crasta O."/>
            <person name="Crooijmans R.P."/>
            <person name="Cooper K."/>
            <person name="Coulombe R.A."/>
            <person name="De S."/>
            <person name="Delany M.E."/>
            <person name="Dodgson J.B."/>
            <person name="Dong J.J."/>
            <person name="Evans C."/>
            <person name="Frederickson K.M."/>
            <person name="Flicek P."/>
            <person name="Florea L."/>
            <person name="Folkerts O."/>
            <person name="Groenen M.A."/>
            <person name="Harkins T.T."/>
            <person name="Herrero J."/>
            <person name="Hoffmann S."/>
            <person name="Megens H.J."/>
            <person name="Jiang A."/>
            <person name="de Jong P."/>
            <person name="Kaiser P."/>
            <person name="Kim H."/>
            <person name="Kim K.W."/>
            <person name="Kim S."/>
            <person name="Langenberger D."/>
            <person name="Lee M.K."/>
            <person name="Lee T."/>
            <person name="Mane S."/>
            <person name="Marcais G."/>
            <person name="Marz M."/>
            <person name="McElroy A.P."/>
            <person name="Modise T."/>
            <person name="Nefedov M."/>
            <person name="Notredame C."/>
            <person name="Paton I.R."/>
            <person name="Payne W.S."/>
            <person name="Pertea G."/>
            <person name="Prickett D."/>
            <person name="Puiu D."/>
            <person name="Qioa D."/>
            <person name="Raineri E."/>
            <person name="Ruffier M."/>
            <person name="Salzberg S.L."/>
            <person name="Schatz M.C."/>
            <person name="Scheuring C."/>
            <person name="Schmidt C.J."/>
            <person name="Schroeder S."/>
            <person name="Searle S.M."/>
            <person name="Smith E.J."/>
            <person name="Smith J."/>
            <person name="Sonstegard T.S."/>
            <person name="Stadler P.F."/>
            <person name="Tafer H."/>
            <person name="Tu Z.J."/>
            <person name="Van Tassell C.P."/>
            <person name="Vilella A.J."/>
            <person name="Williams K.P."/>
            <person name="Yorke J.A."/>
            <person name="Zhang L."/>
            <person name="Zhang H.B."/>
            <person name="Zhang X."/>
            <person name="Zhang Y."/>
            <person name="Reed K.M."/>
        </authorList>
    </citation>
    <scope>NUCLEOTIDE SEQUENCE [LARGE SCALE GENOMIC DNA]</scope>
</reference>
<accession>A0A803XRZ4</accession>
<dbReference type="InParanoid" id="A0A803XRZ4"/>